<protein>
    <recommendedName>
        <fullName evidence="3 9">Mediator of RNA polymerase II transcription subunit 5</fullName>
    </recommendedName>
    <alternativeName>
        <fullName evidence="8 9">Mediator complex subunit 5</fullName>
    </alternativeName>
</protein>
<comment type="similarity">
    <text evidence="2 9">Belongs to the Mediator complex subunit 5 family.</text>
</comment>
<evidence type="ECO:0000256" key="9">
    <source>
        <dbReference type="RuleBase" id="RU364142"/>
    </source>
</evidence>
<evidence type="ECO:0000256" key="5">
    <source>
        <dbReference type="ARBA" id="ARBA00023159"/>
    </source>
</evidence>
<evidence type="ECO:0000256" key="8">
    <source>
        <dbReference type="ARBA" id="ARBA00031256"/>
    </source>
</evidence>
<dbReference type="GO" id="GO:0016592">
    <property type="term" value="C:mediator complex"/>
    <property type="evidence" value="ECO:0007669"/>
    <property type="project" value="InterPro"/>
</dbReference>
<evidence type="ECO:0000313" key="12">
    <source>
        <dbReference type="Proteomes" id="UP000644660"/>
    </source>
</evidence>
<sequence length="1101" mass="126558">MTVSLQDKSVYNLILKCIDKQVPVPEFLNLYKEFYSEKFSTVLGNDNSENDINNTIEVSNNLSDDFVRLLNSKKSIIIAEYLTEILFVNYNSDLIKSFMPKLSSVHENRMLVHFFSRASLHLRTLKDKLIIDQLNKDLSDSIIPNLLTLEVDPTDKELIVTLFKFLQATLNLATSTIVLSAQYSDGSQDLLRKLSKVNKLLYRKTSQTLDTKLLFKDSKHMIKDTRHEYISSPSITSPQFISSPLSMMKTPMSTSGTSAAKYKDLKLLRYYKNIWLNNKIIKWEPINSDFLARYASISNSIFQENAPSPQITDGLLTDLIETSFTCFAQFVSNKQYHQTNANLNLLERQWIIFISKHLPILVLKHSSSNPQVVTSALEKIDTKVIKAIKAYYSEKDDMKNRNEDLFEDYPTASFDIRHDFIKSLIMLGLQPPQFINDFLRDDQILDPKSLPTTDDLFIQTQQGTQEIISNIPTFITDSLNSLELQSILNHSNEPNNGIHQVFLNFESISPTKQKEFSESVLSTLSEAIDSLNFPIITKLCALLSFNFSHSLTSILSFCTLSEFVKLIMKFVDNQWSSAIATKKEDSDDSDEATNMSLSFSWALLLLINLHQIYDISLVNASLTDGNINLENSFSTAFISQLSDIPDEFILEGGNPKDTEAQLKSHKLIQAWLSDLFVNGSISDNLMQSTDAKQLASTVPFIFKQVLYALEINAVADFDSIIGGVEYFLQPFMLSGLIKICFWLEDYLLHLKYADKQDDLINKVFKILDTIFNPNTLNEDSQTFHKAVLRVNAVRLLKIFRQFKKEPQTNYGVYSSDSQEHSVLDSLIEKMVAVLGFSPIYYVDPRLLSSDSGYSQQKPLGYDRFMIFKENPVNKIMTNQINSFWNLHSSTYYNLDYLKEVINLVTPIRFLTDAIQTLDYKLTTYGVPAIRNKMASIESEHVFDYLFYFLVLYDCETQIDAARMIQLFEDDTEYNDIYYKRLAETSSHTEENIPTKNPVKMEEENRTKTEDLQDDDIDMLFGENETSTHIAEEEVRIIDDVFEPKKYDEGRALKRDSFGIILHDMKTLHSISYKNGNISKEEYDRVNKYHDKYLHMLKACVF</sequence>
<dbReference type="InterPro" id="IPR014801">
    <property type="entry name" value="Mediator_Med5_fun"/>
</dbReference>
<evidence type="ECO:0000256" key="6">
    <source>
        <dbReference type="ARBA" id="ARBA00023163"/>
    </source>
</evidence>
<keyword evidence="5 9" id="KW-0010">Activator</keyword>
<proteinExistence type="inferred from homology"/>
<keyword evidence="6 9" id="KW-0804">Transcription</keyword>
<comment type="subunit">
    <text evidence="9">Component of the Mediator complex.</text>
</comment>
<reference evidence="11 12" key="1">
    <citation type="submission" date="2020-05" db="EMBL/GenBank/DDBJ databases">
        <authorList>
            <person name="Casaregola S."/>
            <person name="Devillers H."/>
            <person name="Grondin C."/>
        </authorList>
    </citation>
    <scope>NUCLEOTIDE SEQUENCE [LARGE SCALE GENOMIC DNA]</scope>
    <source>
        <strain evidence="11 12">CLIB 1767</strain>
    </source>
</reference>
<evidence type="ECO:0000256" key="3">
    <source>
        <dbReference type="ARBA" id="ARBA00020628"/>
    </source>
</evidence>
<dbReference type="OrthoDB" id="5322661at2759"/>
<keyword evidence="7 9" id="KW-0539">Nucleus</keyword>
<evidence type="ECO:0000256" key="1">
    <source>
        <dbReference type="ARBA" id="ARBA00004123"/>
    </source>
</evidence>
<dbReference type="GO" id="GO:0006357">
    <property type="term" value="P:regulation of transcription by RNA polymerase II"/>
    <property type="evidence" value="ECO:0007669"/>
    <property type="project" value="InterPro"/>
</dbReference>
<evidence type="ECO:0000256" key="2">
    <source>
        <dbReference type="ARBA" id="ARBA00008782"/>
    </source>
</evidence>
<dbReference type="GO" id="GO:0003712">
    <property type="term" value="F:transcription coregulator activity"/>
    <property type="evidence" value="ECO:0007669"/>
    <property type="project" value="InterPro"/>
</dbReference>
<dbReference type="EMBL" id="CAEFZW010000004">
    <property type="protein sequence ID" value="CAB4254515.1"/>
    <property type="molecule type" value="Genomic_DNA"/>
</dbReference>
<feature type="region of interest" description="Disordered" evidence="10">
    <location>
        <begin position="988"/>
        <end position="1007"/>
    </location>
</feature>
<evidence type="ECO:0000256" key="4">
    <source>
        <dbReference type="ARBA" id="ARBA00023015"/>
    </source>
</evidence>
<organism evidence="11 12">
    <name type="scientific">Maudiozyma barnettii</name>
    <dbReference type="NCBI Taxonomy" id="61262"/>
    <lineage>
        <taxon>Eukaryota</taxon>
        <taxon>Fungi</taxon>
        <taxon>Dikarya</taxon>
        <taxon>Ascomycota</taxon>
        <taxon>Saccharomycotina</taxon>
        <taxon>Saccharomycetes</taxon>
        <taxon>Saccharomycetales</taxon>
        <taxon>Saccharomycetaceae</taxon>
        <taxon>Maudiozyma</taxon>
    </lineage>
</organism>
<dbReference type="Proteomes" id="UP000644660">
    <property type="component" value="Unassembled WGS sequence"/>
</dbReference>
<evidence type="ECO:0000256" key="10">
    <source>
        <dbReference type="SAM" id="MobiDB-lite"/>
    </source>
</evidence>
<name>A0A8H2VFH5_9SACH</name>
<keyword evidence="4 9" id="KW-0805">Transcription regulation</keyword>
<comment type="function">
    <text evidence="9">Component of the Mediator complex, a coactivator involved in the regulated transcription of nearly all RNA polymerase II-dependent genes. Mediator functions as a bridge to convey information from gene-specific regulatory proteins to the basal RNA polymerase II transcription machinery. Mediator is recruited to promoters by direct interactions with regulatory proteins and serves as a scaffold for the assembly of a functional preinitiation complex with RNA polymerase II and the general transcription factors.</text>
</comment>
<dbReference type="PANTHER" id="PTHR35784">
    <property type="entry name" value="MEDIATOR OF RNA POLYMERASE II TRANSCRIPTION SUBUNIT 5"/>
    <property type="match status" value="1"/>
</dbReference>
<evidence type="ECO:0000256" key="7">
    <source>
        <dbReference type="ARBA" id="ARBA00023242"/>
    </source>
</evidence>
<dbReference type="PANTHER" id="PTHR35784:SF1">
    <property type="entry name" value="MEDIATOR OF RNA POLYMERASE II TRANSCRIPTION SUBUNIT 5"/>
    <property type="match status" value="1"/>
</dbReference>
<gene>
    <name evidence="9" type="primary">MED5</name>
    <name evidence="11" type="ORF">KABA2_04S08030</name>
</gene>
<dbReference type="AlphaFoldDB" id="A0A8H2VFH5"/>
<accession>A0A8H2VFH5</accession>
<comment type="subcellular location">
    <subcellularLocation>
        <location evidence="1 9">Nucleus</location>
    </subcellularLocation>
</comment>
<keyword evidence="12" id="KW-1185">Reference proteome</keyword>
<dbReference type="Pfam" id="PF08689">
    <property type="entry name" value="Med5"/>
    <property type="match status" value="1"/>
</dbReference>
<evidence type="ECO:0000313" key="11">
    <source>
        <dbReference type="EMBL" id="CAB4254515.1"/>
    </source>
</evidence>
<comment type="caution">
    <text evidence="11">The sequence shown here is derived from an EMBL/GenBank/DDBJ whole genome shotgun (WGS) entry which is preliminary data.</text>
</comment>